<comment type="similarity">
    <text evidence="1 9">Belongs to the class-II aminoacyl-tRNA synthetase family.</text>
</comment>
<dbReference type="Proteomes" id="UP000007756">
    <property type="component" value="Chromosome"/>
</dbReference>
<evidence type="ECO:0000256" key="10">
    <source>
        <dbReference type="SAM" id="Coils"/>
    </source>
</evidence>
<gene>
    <name evidence="9 12" type="primary">asnS</name>
    <name evidence="12" type="ordered locus">MPNE_0284</name>
</gene>
<dbReference type="eggNOG" id="COG0017">
    <property type="taxonomic scope" value="Bacteria"/>
</dbReference>
<dbReference type="GO" id="GO:0005737">
    <property type="term" value="C:cytoplasm"/>
    <property type="evidence" value="ECO:0007669"/>
    <property type="project" value="UniProtKB-SubCell"/>
</dbReference>
<dbReference type="PANTHER" id="PTHR22594:SF34">
    <property type="entry name" value="ASPARAGINE--TRNA LIGASE, MITOCHONDRIAL-RELATED"/>
    <property type="match status" value="1"/>
</dbReference>
<dbReference type="InterPro" id="IPR004522">
    <property type="entry name" value="Asn-tRNA-ligase"/>
</dbReference>
<dbReference type="SUPFAM" id="SSF50249">
    <property type="entry name" value="Nucleic acid-binding proteins"/>
    <property type="match status" value="1"/>
</dbReference>
<comment type="subunit">
    <text evidence="2 9">Homodimer.</text>
</comment>
<dbReference type="SUPFAM" id="SSF55681">
    <property type="entry name" value="Class II aaRS and biotin synthetases"/>
    <property type="match status" value="1"/>
</dbReference>
<evidence type="ECO:0000256" key="1">
    <source>
        <dbReference type="ARBA" id="ARBA00008226"/>
    </source>
</evidence>
<dbReference type="GO" id="GO:0003676">
    <property type="term" value="F:nucleic acid binding"/>
    <property type="evidence" value="ECO:0007669"/>
    <property type="project" value="InterPro"/>
</dbReference>
<evidence type="ECO:0000256" key="3">
    <source>
        <dbReference type="ARBA" id="ARBA00022490"/>
    </source>
</evidence>
<keyword evidence="3 9" id="KW-0963">Cytoplasm</keyword>
<dbReference type="RefSeq" id="WP_014325419.1">
    <property type="nucleotide sequence ID" value="NZ_CP010546.1"/>
</dbReference>
<proteinExistence type="inferred from homology"/>
<comment type="subcellular location">
    <subcellularLocation>
        <location evidence="9">Cytoplasm</location>
    </subcellularLocation>
</comment>
<evidence type="ECO:0000259" key="11">
    <source>
        <dbReference type="PROSITE" id="PS50862"/>
    </source>
</evidence>
<dbReference type="GO" id="GO:0004816">
    <property type="term" value="F:asparagine-tRNA ligase activity"/>
    <property type="evidence" value="ECO:0007669"/>
    <property type="project" value="UniProtKB-UniRule"/>
</dbReference>
<evidence type="ECO:0000256" key="2">
    <source>
        <dbReference type="ARBA" id="ARBA00011738"/>
    </source>
</evidence>
<feature type="domain" description="Aminoacyl-transfer RNA synthetases class-II family profile" evidence="11">
    <location>
        <begin position="136"/>
        <end position="445"/>
    </location>
</feature>
<keyword evidence="5 9" id="KW-0547">Nucleotide-binding</keyword>
<keyword evidence="8 9" id="KW-0030">Aminoacyl-tRNA synthetase</keyword>
<dbReference type="CDD" id="cd04318">
    <property type="entry name" value="EcAsnRS_like_N"/>
    <property type="match status" value="1"/>
</dbReference>
<dbReference type="PROSITE" id="PS50862">
    <property type="entry name" value="AA_TRNA_LIGASE_II"/>
    <property type="match status" value="1"/>
</dbReference>
<dbReference type="Pfam" id="PF00152">
    <property type="entry name" value="tRNA-synt_2"/>
    <property type="match status" value="1"/>
</dbReference>
<comment type="catalytic activity">
    <reaction evidence="9">
        <text>tRNA(Asn) + L-asparagine + ATP = L-asparaginyl-tRNA(Asn) + AMP + diphosphate + H(+)</text>
        <dbReference type="Rhea" id="RHEA:11180"/>
        <dbReference type="Rhea" id="RHEA-COMP:9659"/>
        <dbReference type="Rhea" id="RHEA-COMP:9674"/>
        <dbReference type="ChEBI" id="CHEBI:15378"/>
        <dbReference type="ChEBI" id="CHEBI:30616"/>
        <dbReference type="ChEBI" id="CHEBI:33019"/>
        <dbReference type="ChEBI" id="CHEBI:58048"/>
        <dbReference type="ChEBI" id="CHEBI:78442"/>
        <dbReference type="ChEBI" id="CHEBI:78515"/>
        <dbReference type="ChEBI" id="CHEBI:456215"/>
        <dbReference type="EC" id="6.1.1.22"/>
    </reaction>
</comment>
<evidence type="ECO:0000256" key="8">
    <source>
        <dbReference type="ARBA" id="ARBA00023146"/>
    </source>
</evidence>
<dbReference type="InterPro" id="IPR002312">
    <property type="entry name" value="Asp/Asn-tRNA-synth_IIb"/>
</dbReference>
<dbReference type="GeneID" id="66609102"/>
<dbReference type="EC" id="6.1.1.22" evidence="9"/>
<dbReference type="Gene3D" id="2.40.50.140">
    <property type="entry name" value="Nucleic acid-binding proteins"/>
    <property type="match status" value="1"/>
</dbReference>
<keyword evidence="10" id="KW-0175">Coiled coil</keyword>
<dbReference type="KEGG" id="mpj:MPNE_0284"/>
<organism evidence="12 13">
    <name type="scientific">Mycoplasmoides pneumoniae (strain ATCC 15531 / DSM 23978 / CIP 103766 / NBRC 14401 / NCTC 10119 / FH)</name>
    <name type="common">Mycoplasma pneumoniae</name>
    <dbReference type="NCBI Taxonomy" id="722438"/>
    <lineage>
        <taxon>Bacteria</taxon>
        <taxon>Bacillati</taxon>
        <taxon>Mycoplasmatota</taxon>
        <taxon>Mycoplasmoidales</taxon>
        <taxon>Mycoplasmoidaceae</taxon>
        <taxon>Mycoplasmoides</taxon>
    </lineage>
</organism>
<reference evidence="12 13" key="1">
    <citation type="journal article" date="2010" name="Appl. Environ. Microbiol.">
        <title>Targeted chromosomal knockouts in Mycoplasma pneumoniae.</title>
        <authorList>
            <person name="Krishnakumar R."/>
            <person name="Assad-Garcia N."/>
            <person name="Benders G.A."/>
            <person name="Phan Q."/>
            <person name="Montague M.G."/>
            <person name="Glass J.I."/>
        </authorList>
    </citation>
    <scope>NUCLEOTIDE SEQUENCE [LARGE SCALE GENOMIC DNA]</scope>
    <source>
        <strain evidence="13">ATCC 15531 / DSM 22911 / NBRC 14401 / NCTC 10119 / FH</strain>
    </source>
</reference>
<keyword evidence="7 9" id="KW-0648">Protein biosynthesis</keyword>
<name>A0A0H3DK69_MYCPB</name>
<dbReference type="PATRIC" id="fig|722438.3.peg.277"/>
<dbReference type="STRING" id="722438.F539_01390"/>
<keyword evidence="6 9" id="KW-0067">ATP-binding</keyword>
<evidence type="ECO:0000256" key="6">
    <source>
        <dbReference type="ARBA" id="ARBA00022840"/>
    </source>
</evidence>
<dbReference type="NCBIfam" id="TIGR00457">
    <property type="entry name" value="asnS"/>
    <property type="match status" value="1"/>
</dbReference>
<dbReference type="InterPro" id="IPR045864">
    <property type="entry name" value="aa-tRNA-synth_II/BPL/LPL"/>
</dbReference>
<dbReference type="EMBL" id="CP002077">
    <property type="protein sequence ID" value="ADK86778.1"/>
    <property type="molecule type" value="Genomic_DNA"/>
</dbReference>
<evidence type="ECO:0000256" key="5">
    <source>
        <dbReference type="ARBA" id="ARBA00022741"/>
    </source>
</evidence>
<dbReference type="GO" id="GO:0006421">
    <property type="term" value="P:asparaginyl-tRNA aminoacylation"/>
    <property type="evidence" value="ECO:0007669"/>
    <property type="project" value="UniProtKB-UniRule"/>
</dbReference>
<accession>A0A0H3DK69</accession>
<dbReference type="Pfam" id="PF01336">
    <property type="entry name" value="tRNA_anti-codon"/>
    <property type="match status" value="1"/>
</dbReference>
<evidence type="ECO:0000256" key="4">
    <source>
        <dbReference type="ARBA" id="ARBA00022598"/>
    </source>
</evidence>
<feature type="coiled-coil region" evidence="10">
    <location>
        <begin position="253"/>
        <end position="280"/>
    </location>
</feature>
<dbReference type="HOGENOM" id="CLU_004553_2_0_14"/>
<dbReference type="InterPro" id="IPR012340">
    <property type="entry name" value="NA-bd_OB-fold"/>
</dbReference>
<evidence type="ECO:0000256" key="7">
    <source>
        <dbReference type="ARBA" id="ARBA00022917"/>
    </source>
</evidence>
<dbReference type="PRINTS" id="PR01042">
    <property type="entry name" value="TRNASYNTHASP"/>
</dbReference>
<dbReference type="Gene3D" id="3.30.930.10">
    <property type="entry name" value="Bira Bifunctional Protein, Domain 2"/>
    <property type="match status" value="1"/>
</dbReference>
<dbReference type="FunFam" id="3.30.930.10:FF:000016">
    <property type="entry name" value="Asparagine--tRNA ligase"/>
    <property type="match status" value="1"/>
</dbReference>
<evidence type="ECO:0000256" key="9">
    <source>
        <dbReference type="HAMAP-Rule" id="MF_00534"/>
    </source>
</evidence>
<protein>
    <recommendedName>
        <fullName evidence="9">Asparagine--tRNA ligase</fullName>
        <ecNumber evidence="9">6.1.1.22</ecNumber>
    </recommendedName>
    <alternativeName>
        <fullName evidence="9">Asparaginyl-tRNA synthetase</fullName>
        <shortName evidence="9">AsnRS</shortName>
    </alternativeName>
</protein>
<dbReference type="PaxDb" id="722438-MPNE_0284"/>
<dbReference type="InterPro" id="IPR006195">
    <property type="entry name" value="aa-tRNA-synth_II"/>
</dbReference>
<dbReference type="NCBIfam" id="NF003037">
    <property type="entry name" value="PRK03932.1"/>
    <property type="match status" value="1"/>
</dbReference>
<dbReference type="InterPro" id="IPR004365">
    <property type="entry name" value="NA-bd_OB_tRNA"/>
</dbReference>
<dbReference type="HAMAP" id="MF_00534">
    <property type="entry name" value="Asn_tRNA_synth"/>
    <property type="match status" value="1"/>
</dbReference>
<dbReference type="InterPro" id="IPR004364">
    <property type="entry name" value="Aa-tRNA-synt_II"/>
</dbReference>
<keyword evidence="4 9" id="KW-0436">Ligase</keyword>
<dbReference type="AlphaFoldDB" id="A0A0H3DK69"/>
<evidence type="ECO:0000313" key="13">
    <source>
        <dbReference type="Proteomes" id="UP000007756"/>
    </source>
</evidence>
<dbReference type="PANTHER" id="PTHR22594">
    <property type="entry name" value="ASPARTYL/LYSYL-TRNA SYNTHETASE"/>
    <property type="match status" value="1"/>
</dbReference>
<dbReference type="GO" id="GO:0005524">
    <property type="term" value="F:ATP binding"/>
    <property type="evidence" value="ECO:0007669"/>
    <property type="project" value="UniProtKB-UniRule"/>
</dbReference>
<sequence length="455" mass="51876">MSATAISDLFEKPAQFKNKKIKLTGWLKNKRTSANIIFLEVNDGSTLLNLQAVVKQDQPELFALAESISLASAVSVSGTVALTPKSKQPLELVVKQINVLSTARADYPLQKKEHSLEFFRNNAYLRVRARTYFAIMKVRSLLSQAIFDYFFKNDFVLVHSPILTSNDCEGAGETFELKQGKEFFNKTTYLTVSGQFGAECYAQAFKKVFTFGPTFRAEKSHTSRHLSEFWMIEPEVAFANLKDLIKLIESTVKTVIKQVMQKAKQELDFLEKQFDVKLMERLKQITSTKNFHVLEYIKALEILKTAQASGQANFEVQDFNFGLDLKTEHERFLCEQHFHNQPVFVINYPKDLKAFYMKQNADGRTVGAVDLLFPQIGEICGGSEREGNLEKLVERCQAMQIDTQTLNWYLDMRKWGYFASAGFGLGFDRLLAYICGLENIRDAIPFPRAHGSINY</sequence>
<evidence type="ECO:0000313" key="12">
    <source>
        <dbReference type="EMBL" id="ADK86778.1"/>
    </source>
</evidence>